<protein>
    <submittedName>
        <fullName evidence="4">Uncharacterized protein</fullName>
    </submittedName>
</protein>
<evidence type="ECO:0000313" key="5">
    <source>
        <dbReference type="Proteomes" id="UP000094379"/>
    </source>
</evidence>
<proteinExistence type="inferred from homology"/>
<comment type="similarity">
    <text evidence="1">Belongs to the DprA/Smf family.</text>
</comment>
<dbReference type="GO" id="GO:0009294">
    <property type="term" value="P:DNA-mediated transformation"/>
    <property type="evidence" value="ECO:0007669"/>
    <property type="project" value="InterPro"/>
</dbReference>
<dbReference type="SUPFAM" id="SSF102405">
    <property type="entry name" value="MCP/YpsA-like"/>
    <property type="match status" value="1"/>
</dbReference>
<dbReference type="STRING" id="291169.A9E74_00239"/>
<dbReference type="EMBL" id="MCRI01000001">
    <property type="protein sequence ID" value="ODN68267.1"/>
    <property type="molecule type" value="Genomic_DNA"/>
</dbReference>
<dbReference type="Gene3D" id="1.10.10.10">
    <property type="entry name" value="Winged helix-like DNA-binding domain superfamily/Winged helix DNA-binding domain"/>
    <property type="match status" value="1"/>
</dbReference>
<dbReference type="AlphaFoldDB" id="A0A1E3GW44"/>
<accession>A0A1E3GW44</accession>
<feature type="domain" description="DprA winged helix" evidence="3">
    <location>
        <begin position="311"/>
        <end position="366"/>
    </location>
</feature>
<feature type="domain" description="Smf/DprA SLOG" evidence="2">
    <location>
        <begin position="81"/>
        <end position="289"/>
    </location>
</feature>
<dbReference type="PATRIC" id="fig|291169.3.peg.244"/>
<evidence type="ECO:0000256" key="1">
    <source>
        <dbReference type="ARBA" id="ARBA00006525"/>
    </source>
</evidence>
<evidence type="ECO:0000313" key="4">
    <source>
        <dbReference type="EMBL" id="ODN68267.1"/>
    </source>
</evidence>
<keyword evidence="5" id="KW-1185">Reference proteome</keyword>
<evidence type="ECO:0000259" key="3">
    <source>
        <dbReference type="Pfam" id="PF17782"/>
    </source>
</evidence>
<dbReference type="PANTHER" id="PTHR43022">
    <property type="entry name" value="PROTEIN SMF"/>
    <property type="match status" value="1"/>
</dbReference>
<gene>
    <name evidence="4" type="ORF">A9E74_00239</name>
</gene>
<dbReference type="RefSeq" id="WP_084002798.1">
    <property type="nucleotide sequence ID" value="NZ_MCRI01000001.1"/>
</dbReference>
<dbReference type="InterPro" id="IPR003488">
    <property type="entry name" value="DprA"/>
</dbReference>
<dbReference type="Proteomes" id="UP000094379">
    <property type="component" value="Unassembled WGS sequence"/>
</dbReference>
<comment type="caution">
    <text evidence="4">The sequence shown here is derived from an EMBL/GenBank/DDBJ whole genome shotgun (WGS) entry which is preliminary data.</text>
</comment>
<dbReference type="InterPro" id="IPR036388">
    <property type="entry name" value="WH-like_DNA-bd_sf"/>
</dbReference>
<sequence>MHRFSDSQLFLACHLALQRIPGVGPVTFNKLVNQVHHPADIFRETRLLKGIDQTVLKLLQSPDWDQVERDLEWLSADNRHVIDQQHPSYPELLKQIADPPALLFVQGDVTLLSKWQLAIVGSRNPSASGRDSAFEFARYLVQGDIVITSGLATGIDAAAHKGALAASGRTIAVIGTGLDRVYPAAHRDLAHHIAENGAIVSEFPLGTSPKAENFPRRNRIISGLSLGTLVVEAAVKSGSLITARMAMEQGREVFAIPGSIHNPLSRGCHQLIREGAKLVETANDIIEELGALAGVIPQTDQNIDQAEEVAGAAEFDEDYQQLFEFLGYDPIHIDILIDKSGLTVDAVSSMLLLLELQGQVASLPGGRYVRTGT</sequence>
<dbReference type="PANTHER" id="PTHR43022:SF1">
    <property type="entry name" value="PROTEIN SMF"/>
    <property type="match status" value="1"/>
</dbReference>
<dbReference type="Pfam" id="PF17782">
    <property type="entry name" value="WHD_DprA"/>
    <property type="match status" value="1"/>
</dbReference>
<dbReference type="InterPro" id="IPR041614">
    <property type="entry name" value="DprA_WH"/>
</dbReference>
<organism evidence="4 5">
    <name type="scientific">Methylophaga muralis</name>
    <dbReference type="NCBI Taxonomy" id="291169"/>
    <lineage>
        <taxon>Bacteria</taxon>
        <taxon>Pseudomonadati</taxon>
        <taxon>Pseudomonadota</taxon>
        <taxon>Gammaproteobacteria</taxon>
        <taxon>Thiotrichales</taxon>
        <taxon>Piscirickettsiaceae</taxon>
        <taxon>Methylophaga</taxon>
    </lineage>
</organism>
<evidence type="ECO:0000259" key="2">
    <source>
        <dbReference type="Pfam" id="PF02481"/>
    </source>
</evidence>
<dbReference type="Gene3D" id="3.40.50.450">
    <property type="match status" value="1"/>
</dbReference>
<name>A0A1E3GW44_9GAMM</name>
<reference evidence="4 5" key="1">
    <citation type="submission" date="2016-07" db="EMBL/GenBank/DDBJ databases">
        <title>Draft Genome Sequence of Methylophaga muralis Bur 1.</title>
        <authorList>
            <person name="Vasilenko O.V."/>
            <person name="Doronina N.V."/>
            <person name="Shmareva M.N."/>
            <person name="Tarlachkov S.V."/>
            <person name="Mustakhimov I."/>
            <person name="Trotsenko Y.A."/>
        </authorList>
    </citation>
    <scope>NUCLEOTIDE SEQUENCE [LARGE SCALE GENOMIC DNA]</scope>
    <source>
        <strain evidence="4 5">Bur 1</strain>
    </source>
</reference>
<dbReference type="InterPro" id="IPR057666">
    <property type="entry name" value="DrpA_SLOG"/>
</dbReference>
<dbReference type="NCBIfam" id="TIGR00732">
    <property type="entry name" value="dprA"/>
    <property type="match status" value="1"/>
</dbReference>
<dbReference type="Pfam" id="PF02481">
    <property type="entry name" value="DNA_processg_A"/>
    <property type="match status" value="1"/>
</dbReference>